<dbReference type="Gene3D" id="3.40.50.2000">
    <property type="entry name" value="Glycogen Phosphorylase B"/>
    <property type="match status" value="1"/>
</dbReference>
<dbReference type="InterPro" id="IPR002213">
    <property type="entry name" value="UDP_glucos_trans"/>
</dbReference>
<dbReference type="SUPFAM" id="SSF53756">
    <property type="entry name" value="UDP-Glycosyltransferase/glycogen phosphorylase"/>
    <property type="match status" value="1"/>
</dbReference>
<comment type="similarity">
    <text evidence="1">Belongs to the UDP-glycosyltransferase family.</text>
</comment>
<keyword evidence="2" id="KW-0328">Glycosyltransferase</keyword>
<dbReference type="InterPro" id="IPR050271">
    <property type="entry name" value="UDP-glycosyltransferase"/>
</dbReference>
<dbReference type="PANTHER" id="PTHR48043">
    <property type="entry name" value="EG:EG0003.4 PROTEIN-RELATED"/>
    <property type="match status" value="1"/>
</dbReference>
<dbReference type="AlphaFoldDB" id="A0A195F6Y7"/>
<dbReference type="GO" id="GO:0008194">
    <property type="term" value="F:UDP-glycosyltransferase activity"/>
    <property type="evidence" value="ECO:0007669"/>
    <property type="project" value="InterPro"/>
</dbReference>
<dbReference type="EMBL" id="KQ981768">
    <property type="protein sequence ID" value="KYN35952.1"/>
    <property type="molecule type" value="Genomic_DNA"/>
</dbReference>
<dbReference type="STRING" id="34720.A0A195F6Y7"/>
<evidence type="ECO:0000256" key="2">
    <source>
        <dbReference type="ARBA" id="ARBA00022676"/>
    </source>
</evidence>
<evidence type="ECO:0000313" key="5">
    <source>
        <dbReference type="Proteomes" id="UP000078541"/>
    </source>
</evidence>
<keyword evidence="5" id="KW-1185">Reference proteome</keyword>
<dbReference type="PANTHER" id="PTHR48043:SF159">
    <property type="entry name" value="EG:EG0003.4 PROTEIN-RELATED"/>
    <property type="match status" value="1"/>
</dbReference>
<evidence type="ECO:0000256" key="3">
    <source>
        <dbReference type="ARBA" id="ARBA00022679"/>
    </source>
</evidence>
<accession>A0A195F6Y7</accession>
<proteinExistence type="inferred from homology"/>
<name>A0A195F6Y7_9HYME</name>
<dbReference type="Proteomes" id="UP000078541">
    <property type="component" value="Unassembled WGS sequence"/>
</dbReference>
<organism evidence="4 5">
    <name type="scientific">Trachymyrmex septentrionalis</name>
    <dbReference type="NCBI Taxonomy" id="34720"/>
    <lineage>
        <taxon>Eukaryota</taxon>
        <taxon>Metazoa</taxon>
        <taxon>Ecdysozoa</taxon>
        <taxon>Arthropoda</taxon>
        <taxon>Hexapoda</taxon>
        <taxon>Insecta</taxon>
        <taxon>Pterygota</taxon>
        <taxon>Neoptera</taxon>
        <taxon>Endopterygota</taxon>
        <taxon>Hymenoptera</taxon>
        <taxon>Apocrita</taxon>
        <taxon>Aculeata</taxon>
        <taxon>Formicoidea</taxon>
        <taxon>Formicidae</taxon>
        <taxon>Myrmicinae</taxon>
        <taxon>Trachymyrmex</taxon>
    </lineage>
</organism>
<keyword evidence="3 4" id="KW-0808">Transferase</keyword>
<protein>
    <submittedName>
        <fullName evidence="4">Ecdysteroid UDP-glucosyltransferase</fullName>
    </submittedName>
</protein>
<gene>
    <name evidence="4" type="ORF">ALC56_09743</name>
</gene>
<dbReference type="Pfam" id="PF00201">
    <property type="entry name" value="UDPGT"/>
    <property type="match status" value="1"/>
</dbReference>
<evidence type="ECO:0000313" key="4">
    <source>
        <dbReference type="EMBL" id="KYN35952.1"/>
    </source>
</evidence>
<evidence type="ECO:0000256" key="1">
    <source>
        <dbReference type="ARBA" id="ARBA00009995"/>
    </source>
</evidence>
<sequence>MVHMHIDSQLNDIGDLRFASCEISLASGYRFHAPVVSAALKSHGVEDIRGQFHYVRPADRTGQRPKKIVGSAKERLRACIHFFHLINLDVWRLPFCINNLLTLNECVLELTVRKDFYEPILNHEMKKIIDIKKHFDLLVIEIFASLRISLILMSSHPVVSVARSLTSGVKEIGGIHIPISGHCPMDLQDYLDSQSRNGVIYFSLGSQIDTSTIPNQVFAALYRAFEQVPQQILWTCAKERMPPLPENVKCIGWAPRLPRKVLDNGVDVDRKSFQVF</sequence>
<reference evidence="4 5" key="1">
    <citation type="submission" date="2016-03" db="EMBL/GenBank/DDBJ databases">
        <title>Trachymyrmex septentrionalis WGS genome.</title>
        <authorList>
            <person name="Nygaard S."/>
            <person name="Hu H."/>
            <person name="Boomsma J."/>
            <person name="Zhang G."/>
        </authorList>
    </citation>
    <scope>NUCLEOTIDE SEQUENCE [LARGE SCALE GENOMIC DNA]</scope>
    <source>
        <strain evidence="4">Tsep2-gDNA-1</strain>
        <tissue evidence="4">Whole body</tissue>
    </source>
</reference>